<dbReference type="AlphaFoldDB" id="A0A4R4DRD4"/>
<comment type="caution">
    <text evidence="1">The sequence shown here is derived from an EMBL/GenBank/DDBJ whole genome shotgun (WGS) entry which is preliminary data.</text>
</comment>
<dbReference type="EMBL" id="SKBM01000007">
    <property type="protein sequence ID" value="TCZ63605.1"/>
    <property type="molecule type" value="Genomic_DNA"/>
</dbReference>
<keyword evidence="2" id="KW-1185">Reference proteome</keyword>
<dbReference type="Proteomes" id="UP000295023">
    <property type="component" value="Unassembled WGS sequence"/>
</dbReference>
<dbReference type="OrthoDB" id="7274631at2"/>
<dbReference type="RefSeq" id="WP_132287561.1">
    <property type="nucleotide sequence ID" value="NZ_SKBM01000007.1"/>
</dbReference>
<protein>
    <submittedName>
        <fullName evidence="1">Uncharacterized protein</fullName>
    </submittedName>
</protein>
<gene>
    <name evidence="1" type="ORF">EXY23_09470</name>
</gene>
<organism evidence="1 2">
    <name type="scientific">Roseicella aquatilis</name>
    <dbReference type="NCBI Taxonomy" id="2527868"/>
    <lineage>
        <taxon>Bacteria</taxon>
        <taxon>Pseudomonadati</taxon>
        <taxon>Pseudomonadota</taxon>
        <taxon>Alphaproteobacteria</taxon>
        <taxon>Acetobacterales</taxon>
        <taxon>Roseomonadaceae</taxon>
        <taxon>Roseicella</taxon>
    </lineage>
</organism>
<evidence type="ECO:0000313" key="1">
    <source>
        <dbReference type="EMBL" id="TCZ63605.1"/>
    </source>
</evidence>
<sequence>MTTTTTLPHETAAGPQDRASWQQLLATAPRSTDSVGRATIQVCTASDGRAIYATVEYATWQTEEEEG</sequence>
<reference evidence="1 2" key="1">
    <citation type="submission" date="2019-03" db="EMBL/GenBank/DDBJ databases">
        <title>Paracraurococcus aquatilis NE82 genome sequence.</title>
        <authorList>
            <person name="Zhao Y."/>
            <person name="Du Z."/>
        </authorList>
    </citation>
    <scope>NUCLEOTIDE SEQUENCE [LARGE SCALE GENOMIC DNA]</scope>
    <source>
        <strain evidence="1 2">NE82</strain>
    </source>
</reference>
<accession>A0A4R4DRD4</accession>
<proteinExistence type="predicted"/>
<name>A0A4R4DRD4_9PROT</name>
<evidence type="ECO:0000313" key="2">
    <source>
        <dbReference type="Proteomes" id="UP000295023"/>
    </source>
</evidence>